<dbReference type="InterPro" id="IPR029063">
    <property type="entry name" value="SAM-dependent_MTases_sf"/>
</dbReference>
<gene>
    <name evidence="3" type="ORF">E9998_23830</name>
</gene>
<dbReference type="GO" id="GO:0008168">
    <property type="term" value="F:methyltransferase activity"/>
    <property type="evidence" value="ECO:0007669"/>
    <property type="project" value="UniProtKB-KW"/>
</dbReference>
<dbReference type="SUPFAM" id="SSF53335">
    <property type="entry name" value="S-adenosyl-L-methionine-dependent methyltransferases"/>
    <property type="match status" value="1"/>
</dbReference>
<dbReference type="InterPro" id="IPR007213">
    <property type="entry name" value="Ppm1/Ppm2/Tcmp"/>
</dbReference>
<evidence type="ECO:0000256" key="1">
    <source>
        <dbReference type="ARBA" id="ARBA00022603"/>
    </source>
</evidence>
<dbReference type="Gene3D" id="3.40.50.150">
    <property type="entry name" value="Vaccinia Virus protein VP39"/>
    <property type="match status" value="1"/>
</dbReference>
<evidence type="ECO:0000313" key="4">
    <source>
        <dbReference type="Proteomes" id="UP000305792"/>
    </source>
</evidence>
<evidence type="ECO:0000256" key="2">
    <source>
        <dbReference type="ARBA" id="ARBA00022679"/>
    </source>
</evidence>
<dbReference type="Proteomes" id="UP000305792">
    <property type="component" value="Unassembled WGS sequence"/>
</dbReference>
<keyword evidence="1" id="KW-0489">Methyltransferase</keyword>
<comment type="caution">
    <text evidence="3">The sequence shown here is derived from an EMBL/GenBank/DDBJ whole genome shotgun (WGS) entry which is preliminary data.</text>
</comment>
<organism evidence="3 4">
    <name type="scientific">Glycomyces paridis</name>
    <dbReference type="NCBI Taxonomy" id="2126555"/>
    <lineage>
        <taxon>Bacteria</taxon>
        <taxon>Bacillati</taxon>
        <taxon>Actinomycetota</taxon>
        <taxon>Actinomycetes</taxon>
        <taxon>Glycomycetales</taxon>
        <taxon>Glycomycetaceae</taxon>
        <taxon>Glycomyces</taxon>
    </lineage>
</organism>
<dbReference type="GO" id="GO:0032259">
    <property type="term" value="P:methylation"/>
    <property type="evidence" value="ECO:0007669"/>
    <property type="project" value="UniProtKB-KW"/>
</dbReference>
<evidence type="ECO:0008006" key="5">
    <source>
        <dbReference type="Google" id="ProtNLM"/>
    </source>
</evidence>
<protein>
    <recommendedName>
        <fullName evidence="5">Class I SAM-dependent methyltransferase</fullName>
    </recommendedName>
</protein>
<dbReference type="EMBL" id="STGX01000024">
    <property type="protein sequence ID" value="THV22053.1"/>
    <property type="molecule type" value="Genomic_DNA"/>
</dbReference>
<keyword evidence="2" id="KW-0808">Transferase</keyword>
<dbReference type="PANTHER" id="PTHR43619">
    <property type="entry name" value="S-ADENOSYL-L-METHIONINE-DEPENDENT METHYLTRANSFERASE YKTD-RELATED"/>
    <property type="match status" value="1"/>
</dbReference>
<keyword evidence="4" id="KW-1185">Reference proteome</keyword>
<name>A0A4S8NWL3_9ACTN</name>
<dbReference type="Pfam" id="PF04072">
    <property type="entry name" value="LCM"/>
    <property type="match status" value="1"/>
</dbReference>
<proteinExistence type="predicted"/>
<dbReference type="PANTHER" id="PTHR43619:SF2">
    <property type="entry name" value="S-ADENOSYL-L-METHIONINE-DEPENDENT METHYLTRANSFERASES SUPERFAMILY PROTEIN"/>
    <property type="match status" value="1"/>
</dbReference>
<reference evidence="3 4" key="1">
    <citation type="journal article" date="2018" name="Int. J. Syst. Evol. Microbiol.">
        <title>Glycomyces paridis sp. nov., isolated from the medicinal plant Paris polyphylla.</title>
        <authorList>
            <person name="Fang X.M."/>
            <person name="Bai J.L."/>
            <person name="Su J."/>
            <person name="Zhao L.L."/>
            <person name="Liu H.Y."/>
            <person name="Ma B.P."/>
            <person name="Zhang Y.Q."/>
            <person name="Yu L.Y."/>
        </authorList>
    </citation>
    <scope>NUCLEOTIDE SEQUENCE [LARGE SCALE GENOMIC DNA]</scope>
    <source>
        <strain evidence="3 4">CPCC 204357</strain>
    </source>
</reference>
<sequence>MSSRTDSGSSSLRHGVELTAYLVNESRARMPDLAGDETARAWIPETDRPAVRDLWDEYADTVYPHDDLVVSLRRRRVFEALAAALREDPDTVLVECGAGFSSYPWQLPFTTALGIDLPRIAEAKGRRIAELVEAGVLPERDVRLLTADLSSTAAIDALADTVREVAAGRPVAFLVEGMLYYLPPVAARALAGLGSRFGTKTVTIITYWPDFAESNRVLAKQRDWFRDRSIPEDATYFARGELPSLLGEAVDDQGPDDLQQRYMGAVSVPEDDLIPEYVAVTPFKAAP</sequence>
<dbReference type="AlphaFoldDB" id="A0A4S8NWL3"/>
<dbReference type="OrthoDB" id="4103064at2"/>
<accession>A0A4S8NWL3</accession>
<evidence type="ECO:0000313" key="3">
    <source>
        <dbReference type="EMBL" id="THV22053.1"/>
    </source>
</evidence>
<dbReference type="RefSeq" id="WP_136532246.1">
    <property type="nucleotide sequence ID" value="NZ_STGX01000024.1"/>
</dbReference>